<evidence type="ECO:0000259" key="2">
    <source>
        <dbReference type="Pfam" id="PF01464"/>
    </source>
</evidence>
<accession>A0A7G1KPU3</accession>
<dbReference type="EMBL" id="AP023396">
    <property type="protein sequence ID" value="BCK57257.1"/>
    <property type="molecule type" value="Genomic_DNA"/>
</dbReference>
<gene>
    <name evidence="3" type="ORF">NWFMUON74_50290</name>
</gene>
<feature type="compositionally biased region" description="Polar residues" evidence="1">
    <location>
        <begin position="177"/>
        <end position="192"/>
    </location>
</feature>
<protein>
    <recommendedName>
        <fullName evidence="2">Transglycosylase SLT domain-containing protein</fullName>
    </recommendedName>
</protein>
<feature type="domain" description="Transglycosylase SLT" evidence="2">
    <location>
        <begin position="231"/>
        <end position="307"/>
    </location>
</feature>
<evidence type="ECO:0000313" key="4">
    <source>
        <dbReference type="Proteomes" id="UP000516173"/>
    </source>
</evidence>
<keyword evidence="4" id="KW-1185">Reference proteome</keyword>
<dbReference type="AlphaFoldDB" id="A0A7G1KPU3"/>
<organism evidence="3 4">
    <name type="scientific">Nocardia wallacei</name>
    <dbReference type="NCBI Taxonomy" id="480035"/>
    <lineage>
        <taxon>Bacteria</taxon>
        <taxon>Bacillati</taxon>
        <taxon>Actinomycetota</taxon>
        <taxon>Actinomycetes</taxon>
        <taxon>Mycobacteriales</taxon>
        <taxon>Nocardiaceae</taxon>
        <taxon>Nocardia</taxon>
    </lineage>
</organism>
<sequence>MPPKEITLTPPAEAPVLASYTSHTQTVLNKLLKALGDGTADTITIQKLDDLDQAEDITGEMATQLNQDQSKKQDYLTRLNDLDTNIADIAKKSAGVSNTAVSEVEELGTEVQGILDAVPDKPDLPRQFLAISAIDKAVGDSEQSVTNAHQWLTEQSVNIPGYDGPGSGPVSTPRVPHNNSGSYDSSYTDRVSSVSGSTARNVLSEEQVRAHIKEALKALGITDPVAIQNWTEGYMTLIKRESGFNAGAINLNDSNAAAGHPSQGLTQTIPSTFEAYHVAGTSNVITDPTANIAASMNYVMHRYDVSRDGSNLAANVQQANPNASPKGY</sequence>
<proteinExistence type="predicted"/>
<reference evidence="3 4" key="1">
    <citation type="submission" date="2020-08" db="EMBL/GenBank/DDBJ databases">
        <title>Genome Sequencing of Nocardia wallacei strain FMUON74 and assembly.</title>
        <authorList>
            <person name="Toyokawa M."/>
            <person name="Uesaka K."/>
        </authorList>
    </citation>
    <scope>NUCLEOTIDE SEQUENCE [LARGE SCALE GENOMIC DNA]</scope>
    <source>
        <strain evidence="3 4">FMUON74</strain>
    </source>
</reference>
<name>A0A7G1KPU3_9NOCA</name>
<dbReference type="KEGG" id="nwl:NWFMUON74_50290"/>
<dbReference type="InterPro" id="IPR008258">
    <property type="entry name" value="Transglycosylase_SLT_dom_1"/>
</dbReference>
<evidence type="ECO:0000313" key="3">
    <source>
        <dbReference type="EMBL" id="BCK57257.1"/>
    </source>
</evidence>
<dbReference type="Proteomes" id="UP000516173">
    <property type="component" value="Chromosome"/>
</dbReference>
<evidence type="ECO:0000256" key="1">
    <source>
        <dbReference type="SAM" id="MobiDB-lite"/>
    </source>
</evidence>
<feature type="region of interest" description="Disordered" evidence="1">
    <location>
        <begin position="157"/>
        <end position="192"/>
    </location>
</feature>
<dbReference type="Gene3D" id="1.10.530.10">
    <property type="match status" value="1"/>
</dbReference>
<dbReference type="InterPro" id="IPR023346">
    <property type="entry name" value="Lysozyme-like_dom_sf"/>
</dbReference>
<dbReference type="Pfam" id="PF01464">
    <property type="entry name" value="SLT"/>
    <property type="match status" value="1"/>
</dbReference>
<dbReference type="SUPFAM" id="SSF53955">
    <property type="entry name" value="Lysozyme-like"/>
    <property type="match status" value="1"/>
</dbReference>